<dbReference type="PROSITE" id="PS51203">
    <property type="entry name" value="CS"/>
    <property type="match status" value="1"/>
</dbReference>
<dbReference type="PANTHER" id="PTHR11527">
    <property type="entry name" value="HEAT-SHOCK PROTEIN 20 FAMILY MEMBER"/>
    <property type="match status" value="1"/>
</dbReference>
<dbReference type="EMBL" id="JAIOIV010000138">
    <property type="protein sequence ID" value="MBZ0158178.1"/>
    <property type="molecule type" value="Genomic_DNA"/>
</dbReference>
<name>A0A953M392_9BACT</name>
<evidence type="ECO:0000259" key="3">
    <source>
        <dbReference type="PROSITE" id="PS01031"/>
    </source>
</evidence>
<feature type="domain" description="SHSP" evidence="3">
    <location>
        <begin position="50"/>
        <end position="162"/>
    </location>
</feature>
<dbReference type="Gene3D" id="2.60.40.790">
    <property type="match status" value="1"/>
</dbReference>
<evidence type="ECO:0000313" key="5">
    <source>
        <dbReference type="EMBL" id="MBZ0158178.1"/>
    </source>
</evidence>
<evidence type="ECO:0000259" key="4">
    <source>
        <dbReference type="PROSITE" id="PS51203"/>
    </source>
</evidence>
<dbReference type="AlphaFoldDB" id="A0A953M392"/>
<accession>A0A953M392</accession>
<dbReference type="PROSITE" id="PS01031">
    <property type="entry name" value="SHSP"/>
    <property type="match status" value="1"/>
</dbReference>
<dbReference type="CDD" id="cd06464">
    <property type="entry name" value="ACD_sHsps-like"/>
    <property type="match status" value="1"/>
</dbReference>
<sequence length="162" mass="18762">MIMTGTKELVKTEKSRMLTPFDDLERWFESMWSRPSSLFGPSLWPASRLMEMKELSPSVDIYEEGNELVMKADLPGVKRDEITIDLTGNTLTISGEKKQEEKVEKENYYRYERCHGSFHRSFELPEDIDTEKVSAHFEDGVLEIRIPKTEEAIGKSKKIPVD</sequence>
<evidence type="ECO:0000256" key="1">
    <source>
        <dbReference type="PROSITE-ProRule" id="PRU00285"/>
    </source>
</evidence>
<gene>
    <name evidence="5" type="ORF">K8I29_18430</name>
</gene>
<dbReference type="SUPFAM" id="SSF49764">
    <property type="entry name" value="HSP20-like chaperones"/>
    <property type="match status" value="1"/>
</dbReference>
<evidence type="ECO:0000313" key="6">
    <source>
        <dbReference type="Proteomes" id="UP000705867"/>
    </source>
</evidence>
<reference evidence="5" key="1">
    <citation type="journal article" date="2021" name="bioRxiv">
        <title>Unraveling nitrogen, sulfur and carbon metabolic pathways and microbial community transcriptional responses to substrate deprivation and toxicity stresses in a bioreactor mimicking anoxic brackish coastal sediment conditions.</title>
        <authorList>
            <person name="Martins P.D."/>
            <person name="Echeveste M.J."/>
            <person name="Arshad A."/>
            <person name="Kurth J."/>
            <person name="Ouboter H."/>
            <person name="Jetten M.S.M."/>
            <person name="Welte C.U."/>
        </authorList>
    </citation>
    <scope>NUCLEOTIDE SEQUENCE</scope>
    <source>
        <strain evidence="5">MAG_39</strain>
    </source>
</reference>
<protein>
    <submittedName>
        <fullName evidence="5">Hsp20/alpha crystallin family protein</fullName>
    </submittedName>
</protein>
<dbReference type="InterPro" id="IPR007052">
    <property type="entry name" value="CS_dom"/>
</dbReference>
<dbReference type="InterPro" id="IPR031107">
    <property type="entry name" value="Small_HSP"/>
</dbReference>
<dbReference type="InterPro" id="IPR008978">
    <property type="entry name" value="HSP20-like_chaperone"/>
</dbReference>
<dbReference type="InterPro" id="IPR002068">
    <property type="entry name" value="A-crystallin/Hsp20_dom"/>
</dbReference>
<evidence type="ECO:0000256" key="2">
    <source>
        <dbReference type="RuleBase" id="RU003616"/>
    </source>
</evidence>
<proteinExistence type="inferred from homology"/>
<organism evidence="5 6">
    <name type="scientific">Candidatus Nitrobium versatile</name>
    <dbReference type="NCBI Taxonomy" id="2884831"/>
    <lineage>
        <taxon>Bacteria</taxon>
        <taxon>Pseudomonadati</taxon>
        <taxon>Nitrospirota</taxon>
        <taxon>Nitrospiria</taxon>
        <taxon>Nitrospirales</taxon>
        <taxon>Nitrospiraceae</taxon>
        <taxon>Candidatus Nitrobium</taxon>
    </lineage>
</organism>
<feature type="domain" description="CS" evidence="4">
    <location>
        <begin position="54"/>
        <end position="158"/>
    </location>
</feature>
<comment type="similarity">
    <text evidence="1 2">Belongs to the small heat shock protein (HSP20) family.</text>
</comment>
<reference evidence="5" key="2">
    <citation type="submission" date="2021-08" db="EMBL/GenBank/DDBJ databases">
        <authorList>
            <person name="Dalcin Martins P."/>
        </authorList>
    </citation>
    <scope>NUCLEOTIDE SEQUENCE</scope>
    <source>
        <strain evidence="5">MAG_39</strain>
    </source>
</reference>
<comment type="caution">
    <text evidence="5">The sequence shown here is derived from an EMBL/GenBank/DDBJ whole genome shotgun (WGS) entry which is preliminary data.</text>
</comment>
<dbReference type="Pfam" id="PF00011">
    <property type="entry name" value="HSP20"/>
    <property type="match status" value="1"/>
</dbReference>
<dbReference type="Proteomes" id="UP000705867">
    <property type="component" value="Unassembled WGS sequence"/>
</dbReference>